<gene>
    <name evidence="1" type="ordered locus">TERMP_01249</name>
</gene>
<evidence type="ECO:0000313" key="1">
    <source>
        <dbReference type="EMBL" id="ADT84225.1"/>
    </source>
</evidence>
<dbReference type="PATRIC" id="fig|391623.17.peg.1251"/>
<reference evidence="1 2" key="1">
    <citation type="journal article" date="2011" name="J. Bacteriol.">
        <title>Complete genome sequence of the hyperthermophilic, piezophilic, heterotrophic, and carboxydotrophic archaeon Thermococcus barophilus MP.</title>
        <authorList>
            <person name="Vannier P."/>
            <person name="Marteinsson V.T."/>
            <person name="Fridjonsson O.H."/>
            <person name="Oger P."/>
            <person name="Jebbar M."/>
        </authorList>
    </citation>
    <scope>NUCLEOTIDE SEQUENCE [LARGE SCALE GENOMIC DNA]</scope>
    <source>
        <strain evidence="2">DSM 11836 / MP</strain>
    </source>
</reference>
<dbReference type="PANTHER" id="PTHR42754:SF1">
    <property type="entry name" value="LIPOPROTEIN"/>
    <property type="match status" value="1"/>
</dbReference>
<sequence length="340" mass="37322">MEEETVPAPGMSTKDCILIIGSVKNENYKIMLIKLNYEEELEWFKFFGGKDDWEGHSIAKVDDGYLIGGAVEGVATPDGGKSWKAYLAKVDGNGNKIWERKYRILGNECVYSIVPLDDGILLGGEVSGGSRRGFFVMKTDLKGDQLWKRTLGAWEDAIFGGIVEGRDGFTLIGSVKDTGWSVVAFELDEKGNTIKDRILGDGIALDVTDLNGKILITGDKNGEFWVSLIGKWETALGEGVGTAIQILSDGILVGGELDGSAIVTKLGFDGKLIWKKEFWENGWVEVVKRAEDRIFVAGVAVVPGYQEKEKTVKESKIQILVDYLARRTVEVVNILRGDMG</sequence>
<dbReference type="PANTHER" id="PTHR42754">
    <property type="entry name" value="ENDOGLUCANASE"/>
    <property type="match status" value="1"/>
</dbReference>
<organism evidence="1 2">
    <name type="scientific">Thermococcus barophilus (strain DSM 11836 / MP)</name>
    <dbReference type="NCBI Taxonomy" id="391623"/>
    <lineage>
        <taxon>Archaea</taxon>
        <taxon>Methanobacteriati</taxon>
        <taxon>Methanobacteriota</taxon>
        <taxon>Thermococci</taxon>
        <taxon>Thermococcales</taxon>
        <taxon>Thermococcaceae</taxon>
        <taxon>Thermococcus</taxon>
    </lineage>
</organism>
<dbReference type="AlphaFoldDB" id="F0LH17"/>
<name>F0LH17_THEBM</name>
<evidence type="ECO:0000313" key="2">
    <source>
        <dbReference type="Proteomes" id="UP000007478"/>
    </source>
</evidence>
<dbReference type="KEGG" id="tba:TERMP_01249"/>
<keyword evidence="2" id="KW-1185">Reference proteome</keyword>
<dbReference type="HOGENOM" id="CLU_887454_0_0_2"/>
<dbReference type="EMBL" id="CP002372">
    <property type="protein sequence ID" value="ADT84225.1"/>
    <property type="molecule type" value="Genomic_DNA"/>
</dbReference>
<proteinExistence type="predicted"/>
<protein>
    <submittedName>
        <fullName evidence="1">Uncharacterized protein</fullName>
    </submittedName>
</protein>
<accession>F0LH17</accession>
<dbReference type="eggNOG" id="arCOG02559">
    <property type="taxonomic scope" value="Archaea"/>
</dbReference>
<dbReference type="Proteomes" id="UP000007478">
    <property type="component" value="Chromosome"/>
</dbReference>